<dbReference type="InterPro" id="IPR051083">
    <property type="entry name" value="GrpII_Intron_Splice-Mob/Def"/>
</dbReference>
<name>A0A1G6A6P5_9BACT</name>
<dbReference type="STRING" id="617002.SAMN05660653_00193"/>
<dbReference type="GO" id="GO:0003964">
    <property type="term" value="F:RNA-directed DNA polymerase activity"/>
    <property type="evidence" value="ECO:0007669"/>
    <property type="project" value="UniProtKB-KW"/>
</dbReference>
<dbReference type="Proteomes" id="UP000198771">
    <property type="component" value="Unassembled WGS sequence"/>
</dbReference>
<dbReference type="PANTHER" id="PTHR34047:SF8">
    <property type="entry name" value="PROTEIN YKFC"/>
    <property type="match status" value="1"/>
</dbReference>
<protein>
    <submittedName>
        <fullName evidence="3">Retron-type reverse transcriptase</fullName>
    </submittedName>
</protein>
<keyword evidence="4" id="KW-1185">Reference proteome</keyword>
<evidence type="ECO:0000313" key="4">
    <source>
        <dbReference type="Proteomes" id="UP000198771"/>
    </source>
</evidence>
<comment type="similarity">
    <text evidence="1">Belongs to the bacterial reverse transcriptase family.</text>
</comment>
<dbReference type="CDD" id="cd01646">
    <property type="entry name" value="RT_Bac_retron_I"/>
    <property type="match status" value="1"/>
</dbReference>
<dbReference type="OrthoDB" id="5366084at2"/>
<keyword evidence="3" id="KW-0548">Nucleotidyltransferase</keyword>
<dbReference type="InterPro" id="IPR043502">
    <property type="entry name" value="DNA/RNA_pol_sf"/>
</dbReference>
<feature type="domain" description="Reverse transcriptase" evidence="2">
    <location>
        <begin position="82"/>
        <end position="264"/>
    </location>
</feature>
<dbReference type="PANTHER" id="PTHR34047">
    <property type="entry name" value="NUCLEAR INTRON MATURASE 1, MITOCHONDRIAL-RELATED"/>
    <property type="match status" value="1"/>
</dbReference>
<dbReference type="EMBL" id="FMXO01000001">
    <property type="protein sequence ID" value="SDB04127.1"/>
    <property type="molecule type" value="Genomic_DNA"/>
</dbReference>
<dbReference type="AlphaFoldDB" id="A0A1G6A6P5"/>
<evidence type="ECO:0000313" key="3">
    <source>
        <dbReference type="EMBL" id="SDB04127.1"/>
    </source>
</evidence>
<dbReference type="Pfam" id="PF00078">
    <property type="entry name" value="RVT_1"/>
    <property type="match status" value="1"/>
</dbReference>
<accession>A0A1G6A6P5</accession>
<proteinExistence type="inferred from homology"/>
<keyword evidence="3" id="KW-0695">RNA-directed DNA polymerase</keyword>
<keyword evidence="3" id="KW-0808">Transferase</keyword>
<sequence>MKRQGNLWPAITTSENIHAAYLRARRGKAWQRTIQSFEQDIAGNLERVRQSLIRKTFRTSPYNVKTIHEPKKRDIYVLPFAPDRIVQHALMAVVEPIWDRMFIDDSYCCRTGKGIHSGSLRAMQFVRKHKYCLKCDVSKFYPSIQHDVLFGLVQRKIKCPDALWLLRDVIYSTGGGANAPIGNYTSQWFGNLYLHELDMQAKHVWKVRAYLRYCDDFCLFHDDKAVLRDLATKIREFMSERLGLRLSKCDLFPVSRGLDFLGYRHFPDGYVLLRKRTAKKMQRRLRTIPAMLASGRLTLETARSVVASAKGWMRWANTRNLAMAMNVNDLEHTIRMELAKDGSPSVQ</sequence>
<evidence type="ECO:0000259" key="2">
    <source>
        <dbReference type="Pfam" id="PF00078"/>
    </source>
</evidence>
<evidence type="ECO:0000256" key="1">
    <source>
        <dbReference type="ARBA" id="ARBA00034120"/>
    </source>
</evidence>
<dbReference type="RefSeq" id="WP_092116297.1">
    <property type="nucleotide sequence ID" value="NZ_FMXO01000001.1"/>
</dbReference>
<reference evidence="3 4" key="1">
    <citation type="submission" date="2016-10" db="EMBL/GenBank/DDBJ databases">
        <authorList>
            <person name="de Groot N.N."/>
        </authorList>
    </citation>
    <scope>NUCLEOTIDE SEQUENCE [LARGE SCALE GENOMIC DNA]</scope>
    <source>
        <strain evidence="3 4">ASO4-2</strain>
    </source>
</reference>
<dbReference type="InterPro" id="IPR000477">
    <property type="entry name" value="RT_dom"/>
</dbReference>
<dbReference type="SUPFAM" id="SSF56672">
    <property type="entry name" value="DNA/RNA polymerases"/>
    <property type="match status" value="1"/>
</dbReference>
<organism evidence="3 4">
    <name type="scientific">Desulfonatronum thiosulfatophilum</name>
    <dbReference type="NCBI Taxonomy" id="617002"/>
    <lineage>
        <taxon>Bacteria</taxon>
        <taxon>Pseudomonadati</taxon>
        <taxon>Thermodesulfobacteriota</taxon>
        <taxon>Desulfovibrionia</taxon>
        <taxon>Desulfovibrionales</taxon>
        <taxon>Desulfonatronaceae</taxon>
        <taxon>Desulfonatronum</taxon>
    </lineage>
</organism>
<gene>
    <name evidence="3" type="ORF">SAMN05660653_00193</name>
</gene>